<comment type="caution">
    <text evidence="3">The sequence shown here is derived from an EMBL/GenBank/DDBJ whole genome shotgun (WGS) entry which is preliminary data.</text>
</comment>
<organism evidence="3 4">
    <name type="scientific">Alternaria arborescens</name>
    <dbReference type="NCBI Taxonomy" id="156630"/>
    <lineage>
        <taxon>Eukaryota</taxon>
        <taxon>Fungi</taxon>
        <taxon>Dikarya</taxon>
        <taxon>Ascomycota</taxon>
        <taxon>Pezizomycotina</taxon>
        <taxon>Dothideomycetes</taxon>
        <taxon>Pleosporomycetidae</taxon>
        <taxon>Pleosporales</taxon>
        <taxon>Pleosporineae</taxon>
        <taxon>Pleosporaceae</taxon>
        <taxon>Alternaria</taxon>
        <taxon>Alternaria sect. Alternaria</taxon>
    </lineage>
</organism>
<evidence type="ECO:0000256" key="1">
    <source>
        <dbReference type="SAM" id="Coils"/>
    </source>
</evidence>
<dbReference type="Proteomes" id="UP000293823">
    <property type="component" value="Unassembled WGS sequence"/>
</dbReference>
<feature type="region of interest" description="Disordered" evidence="2">
    <location>
        <begin position="418"/>
        <end position="443"/>
    </location>
</feature>
<proteinExistence type="predicted"/>
<feature type="coiled-coil region" evidence="1">
    <location>
        <begin position="346"/>
        <end position="373"/>
    </location>
</feature>
<evidence type="ECO:0000313" key="3">
    <source>
        <dbReference type="EMBL" id="RYO26691.1"/>
    </source>
</evidence>
<keyword evidence="1" id="KW-0175">Coiled coil</keyword>
<name>A0A4Q4PX25_9PLEO</name>
<sequence>MMVRKKYVLGDYAKYSTGRLAAPFASISNMESYEFAEKLYVDDKHRAHRCHMLLVGHYSRKSGGPPVNPLVQDIHSSKVYYDPPFSIIGGSQDYSNARPGMNPERKLERAVVESAINLIFLASGRLEKVFDVVNPDLLGHFKLACANLNRHRKPLHTTGDALILGASLIPRRGDSILSLEPHGQLHSKDLVPIDSRKRRFVDSRDLTNDSSQALIKRARLFDHISSYETEMRAEWEHEILDLRAQLEEQKAKTNAAKERHRREKTKRREAQVQSEAWKRKYTTQQDRPEQAVSDVKLEEEEEEEQDWKSMLFEQERRTEHYKAKFIAIKEQKVHWDMKQKKMSDAIYALESKIVRLKNQIGNLEASFGKQKEELVKQSRELAKETEARIFWQRKHADLLADSRDHRLHRANSAARQDVRAPLYGNPISRQSAYRTNNTGAHWN</sequence>
<accession>A0A4Q4PX25</accession>
<keyword evidence="4" id="KW-1185">Reference proteome</keyword>
<evidence type="ECO:0000313" key="4">
    <source>
        <dbReference type="Proteomes" id="UP000293823"/>
    </source>
</evidence>
<feature type="compositionally biased region" description="Polar residues" evidence="2">
    <location>
        <begin position="427"/>
        <end position="443"/>
    </location>
</feature>
<gene>
    <name evidence="3" type="ORF">AA0113_g12435</name>
</gene>
<dbReference type="OrthoDB" id="3695169at2759"/>
<protein>
    <submittedName>
        <fullName evidence="3">Uncharacterized protein</fullName>
    </submittedName>
</protein>
<evidence type="ECO:0000256" key="2">
    <source>
        <dbReference type="SAM" id="MobiDB-lite"/>
    </source>
</evidence>
<feature type="region of interest" description="Disordered" evidence="2">
    <location>
        <begin position="250"/>
        <end position="301"/>
    </location>
</feature>
<dbReference type="AlphaFoldDB" id="A0A4Q4PX25"/>
<reference evidence="4" key="1">
    <citation type="journal article" date="2019" name="bioRxiv">
        <title>Genomics, evolutionary history and diagnostics of the Alternaria alternata species group including apple and Asian pear pathotypes.</title>
        <authorList>
            <person name="Armitage A.D."/>
            <person name="Cockerton H.M."/>
            <person name="Sreenivasaprasad S."/>
            <person name="Woodhall J.W."/>
            <person name="Lane C.R."/>
            <person name="Harrison R.J."/>
            <person name="Clarkson J.P."/>
        </authorList>
    </citation>
    <scope>NUCLEOTIDE SEQUENCE [LARGE SCALE GENOMIC DNA]</scope>
    <source>
        <strain evidence="4">RGR 97.0016</strain>
    </source>
</reference>
<feature type="compositionally biased region" description="Basic residues" evidence="2">
    <location>
        <begin position="258"/>
        <end position="267"/>
    </location>
</feature>
<dbReference type="EMBL" id="PEJP01000099">
    <property type="protein sequence ID" value="RYO26691.1"/>
    <property type="molecule type" value="Genomic_DNA"/>
</dbReference>